<dbReference type="AlphaFoldDB" id="A0A8J2PCS5"/>
<dbReference type="EMBL" id="CAJVCH010225397">
    <property type="protein sequence ID" value="CAG7732126.1"/>
    <property type="molecule type" value="Genomic_DNA"/>
</dbReference>
<name>A0A8J2PCS5_9HEXA</name>
<accession>A0A8J2PCS5</accession>
<comment type="caution">
    <text evidence="2">The sequence shown here is derived from an EMBL/GenBank/DDBJ whole genome shotgun (WGS) entry which is preliminary data.</text>
</comment>
<feature type="region of interest" description="Disordered" evidence="1">
    <location>
        <begin position="17"/>
        <end position="68"/>
    </location>
</feature>
<reference evidence="2" key="1">
    <citation type="submission" date="2021-06" db="EMBL/GenBank/DDBJ databases">
        <authorList>
            <person name="Hodson N. C."/>
            <person name="Mongue J. A."/>
            <person name="Jaron S. K."/>
        </authorList>
    </citation>
    <scope>NUCLEOTIDE SEQUENCE</scope>
</reference>
<protein>
    <submittedName>
        <fullName evidence="2">Uncharacterized protein</fullName>
    </submittedName>
</protein>
<evidence type="ECO:0000313" key="3">
    <source>
        <dbReference type="Proteomes" id="UP000708208"/>
    </source>
</evidence>
<gene>
    <name evidence="2" type="ORF">AFUS01_LOCUS20660</name>
</gene>
<evidence type="ECO:0000313" key="2">
    <source>
        <dbReference type="EMBL" id="CAG7732126.1"/>
    </source>
</evidence>
<feature type="compositionally biased region" description="Acidic residues" evidence="1">
    <location>
        <begin position="30"/>
        <end position="40"/>
    </location>
</feature>
<dbReference type="Proteomes" id="UP000708208">
    <property type="component" value="Unassembled WGS sequence"/>
</dbReference>
<sequence length="182" mass="19860">MDIDSIFDDHNYAARRHGPMCTCTGNTTSDSDESDSEGEDNCGTFKNPSPCEASNQERGRFSSSSEQSKRPRHGVFCACDGLDSFVSCECSSEDEEMEGTSGAKNNANDSLSIAGKNDLKEIQSENSIEAPNVHQGLKLLTCCGSLKWNTSWTCHRCQNSTRQLIPYCTSCFKKVEGIDIGS</sequence>
<evidence type="ECO:0000256" key="1">
    <source>
        <dbReference type="SAM" id="MobiDB-lite"/>
    </source>
</evidence>
<organism evidence="2 3">
    <name type="scientific">Allacma fusca</name>
    <dbReference type="NCBI Taxonomy" id="39272"/>
    <lineage>
        <taxon>Eukaryota</taxon>
        <taxon>Metazoa</taxon>
        <taxon>Ecdysozoa</taxon>
        <taxon>Arthropoda</taxon>
        <taxon>Hexapoda</taxon>
        <taxon>Collembola</taxon>
        <taxon>Symphypleona</taxon>
        <taxon>Sminthuridae</taxon>
        <taxon>Allacma</taxon>
    </lineage>
</organism>
<feature type="compositionally biased region" description="Polar residues" evidence="1">
    <location>
        <begin position="44"/>
        <end position="54"/>
    </location>
</feature>
<keyword evidence="3" id="KW-1185">Reference proteome</keyword>
<proteinExistence type="predicted"/>